<gene>
    <name evidence="3" type="ORF">GWK47_007301</name>
</gene>
<dbReference type="Proteomes" id="UP000770661">
    <property type="component" value="Unassembled WGS sequence"/>
</dbReference>
<name>A0A8J4Y2Q9_CHIOP</name>
<dbReference type="AlphaFoldDB" id="A0A8J4Y2Q9"/>
<dbReference type="PANTHER" id="PTHR43544">
    <property type="entry name" value="SHORT-CHAIN DEHYDROGENASE/REDUCTASE"/>
    <property type="match status" value="1"/>
</dbReference>
<reference evidence="3" key="1">
    <citation type="submission" date="2020-07" db="EMBL/GenBank/DDBJ databases">
        <title>The High-quality genome of the commercially important snow crab, Chionoecetes opilio.</title>
        <authorList>
            <person name="Jeong J.-H."/>
            <person name="Ryu S."/>
        </authorList>
    </citation>
    <scope>NUCLEOTIDE SEQUENCE</scope>
    <source>
        <strain evidence="3">MADBK_172401_WGS</strain>
        <tissue evidence="3">Digestive gland</tissue>
    </source>
</reference>
<dbReference type="InterPro" id="IPR036291">
    <property type="entry name" value="NAD(P)-bd_dom_sf"/>
</dbReference>
<protein>
    <submittedName>
        <fullName evidence="3">Uncharacterized protein</fullName>
    </submittedName>
</protein>
<evidence type="ECO:0000313" key="4">
    <source>
        <dbReference type="Proteomes" id="UP000770661"/>
    </source>
</evidence>
<evidence type="ECO:0000256" key="2">
    <source>
        <dbReference type="ARBA" id="ARBA00023002"/>
    </source>
</evidence>
<keyword evidence="2" id="KW-0560">Oxidoreductase</keyword>
<dbReference type="GO" id="GO:0005737">
    <property type="term" value="C:cytoplasm"/>
    <property type="evidence" value="ECO:0007669"/>
    <property type="project" value="TreeGrafter"/>
</dbReference>
<dbReference type="GO" id="GO:0016491">
    <property type="term" value="F:oxidoreductase activity"/>
    <property type="evidence" value="ECO:0007669"/>
    <property type="project" value="UniProtKB-KW"/>
</dbReference>
<accession>A0A8J4Y2Q9</accession>
<comment type="caution">
    <text evidence="3">The sequence shown here is derived from an EMBL/GenBank/DDBJ whole genome shotgun (WGS) entry which is preliminary data.</text>
</comment>
<keyword evidence="1" id="KW-0521">NADP</keyword>
<dbReference type="Gene3D" id="3.40.50.720">
    <property type="entry name" value="NAD(P)-binding Rossmann-like Domain"/>
    <property type="match status" value="1"/>
</dbReference>
<dbReference type="SUPFAM" id="SSF51735">
    <property type="entry name" value="NAD(P)-binding Rossmann-fold domains"/>
    <property type="match status" value="1"/>
</dbReference>
<dbReference type="PANTHER" id="PTHR43544:SF7">
    <property type="entry name" value="NADB-LER2"/>
    <property type="match status" value="1"/>
</dbReference>
<dbReference type="EMBL" id="JACEEZ010014659">
    <property type="protein sequence ID" value="KAG0719352.1"/>
    <property type="molecule type" value="Genomic_DNA"/>
</dbReference>
<keyword evidence="4" id="KW-1185">Reference proteome</keyword>
<sequence length="137" mass="15488">MTSLARTVLVTGSSRGLGLEFVRQLAVAEYPPKVIIATCRNPDKATELLALARDYQQIKAFPYKLAWQTRGKLGLLKEEIKSLSPCTITMHMISRDYTTNPIQTPRRIQSAQAPYTNTTCNLLVTQWFFKCLPQRPS</sequence>
<dbReference type="OrthoDB" id="9982184at2759"/>
<organism evidence="3 4">
    <name type="scientific">Chionoecetes opilio</name>
    <name type="common">Atlantic snow crab</name>
    <name type="synonym">Cancer opilio</name>
    <dbReference type="NCBI Taxonomy" id="41210"/>
    <lineage>
        <taxon>Eukaryota</taxon>
        <taxon>Metazoa</taxon>
        <taxon>Ecdysozoa</taxon>
        <taxon>Arthropoda</taxon>
        <taxon>Crustacea</taxon>
        <taxon>Multicrustacea</taxon>
        <taxon>Malacostraca</taxon>
        <taxon>Eumalacostraca</taxon>
        <taxon>Eucarida</taxon>
        <taxon>Decapoda</taxon>
        <taxon>Pleocyemata</taxon>
        <taxon>Brachyura</taxon>
        <taxon>Eubrachyura</taxon>
        <taxon>Majoidea</taxon>
        <taxon>Majidae</taxon>
        <taxon>Chionoecetes</taxon>
    </lineage>
</organism>
<evidence type="ECO:0000313" key="3">
    <source>
        <dbReference type="EMBL" id="KAG0719352.1"/>
    </source>
</evidence>
<proteinExistence type="predicted"/>
<dbReference type="InterPro" id="IPR051468">
    <property type="entry name" value="Fungal_SecMetab_SDRs"/>
</dbReference>
<evidence type="ECO:0000256" key="1">
    <source>
        <dbReference type="ARBA" id="ARBA00022857"/>
    </source>
</evidence>